<organism evidence="2 3">
    <name type="scientific">Jaapia argillacea MUCL 33604</name>
    <dbReference type="NCBI Taxonomy" id="933084"/>
    <lineage>
        <taxon>Eukaryota</taxon>
        <taxon>Fungi</taxon>
        <taxon>Dikarya</taxon>
        <taxon>Basidiomycota</taxon>
        <taxon>Agaricomycotina</taxon>
        <taxon>Agaricomycetes</taxon>
        <taxon>Agaricomycetidae</taxon>
        <taxon>Jaapiales</taxon>
        <taxon>Jaapiaceae</taxon>
        <taxon>Jaapia</taxon>
    </lineage>
</organism>
<feature type="region of interest" description="Disordered" evidence="1">
    <location>
        <begin position="168"/>
        <end position="189"/>
    </location>
</feature>
<gene>
    <name evidence="2" type="ORF">JAAARDRAFT_129673</name>
</gene>
<dbReference type="Proteomes" id="UP000027265">
    <property type="component" value="Unassembled WGS sequence"/>
</dbReference>
<dbReference type="AlphaFoldDB" id="A0A067PVP9"/>
<keyword evidence="3" id="KW-1185">Reference proteome</keyword>
<dbReference type="EMBL" id="KL197718">
    <property type="protein sequence ID" value="KDQ57915.1"/>
    <property type="molecule type" value="Genomic_DNA"/>
</dbReference>
<dbReference type="OrthoDB" id="2106152at2759"/>
<protein>
    <recommendedName>
        <fullName evidence="4">Phytanoyl-CoA dioxygenase</fullName>
    </recommendedName>
</protein>
<evidence type="ECO:0000256" key="1">
    <source>
        <dbReference type="SAM" id="MobiDB-lite"/>
    </source>
</evidence>
<dbReference type="SUPFAM" id="SSF51197">
    <property type="entry name" value="Clavaminate synthase-like"/>
    <property type="match status" value="1"/>
</dbReference>
<sequence>MHSIKEQFEEQGFVIVPNLISLADRAVLEEACENVISRTRTGQWPHRRVVGKQFPPYGDDDPDSWGVQHVMHPDLGEPAFAKWYTSDALTSAARELMECREEDLQMELFNLLINPLSHEFALRWHRDDVRGDATEAEERDALTVWHYGVQWNTALYEDSCLYLVPGSHKTSRTPEQRLHSSSLDPPKNPLEMPGAIQVTLQPGETAFYNSNILHCATYNPRERRATLHATMGDARGGSTRARNVLQHGLAWMKEEAFPKTLDARGQAMLDRIIDLQKGTGEVGYSLAN</sequence>
<name>A0A067PVP9_9AGAM</name>
<accession>A0A067PVP9</accession>
<proteinExistence type="predicted"/>
<dbReference type="InParanoid" id="A0A067PVP9"/>
<dbReference type="PANTHER" id="PTHR40470">
    <property type="entry name" value="PHYTANOYL-COA DIOXYGENASE FAMILY PROTEIN (AFU_ORTHOLOGUE AFUA_2G15850)"/>
    <property type="match status" value="1"/>
</dbReference>
<dbReference type="Pfam" id="PF05721">
    <property type="entry name" value="PhyH"/>
    <property type="match status" value="1"/>
</dbReference>
<dbReference type="Gene3D" id="2.60.120.620">
    <property type="entry name" value="q2cbj1_9rhob like domain"/>
    <property type="match status" value="1"/>
</dbReference>
<dbReference type="STRING" id="933084.A0A067PVP9"/>
<evidence type="ECO:0008006" key="4">
    <source>
        <dbReference type="Google" id="ProtNLM"/>
    </source>
</evidence>
<dbReference type="PANTHER" id="PTHR40470:SF1">
    <property type="entry name" value="PHYTANOYL-COA DIOXYGENASE FAMILY PROTEIN (AFU_ORTHOLOGUE AFUA_2G15850)"/>
    <property type="match status" value="1"/>
</dbReference>
<dbReference type="InterPro" id="IPR008775">
    <property type="entry name" value="Phytyl_CoA_dOase-like"/>
</dbReference>
<reference evidence="3" key="1">
    <citation type="journal article" date="2014" name="Proc. Natl. Acad. Sci. U.S.A.">
        <title>Extensive sampling of basidiomycete genomes demonstrates inadequacy of the white-rot/brown-rot paradigm for wood decay fungi.</title>
        <authorList>
            <person name="Riley R."/>
            <person name="Salamov A.A."/>
            <person name="Brown D.W."/>
            <person name="Nagy L.G."/>
            <person name="Floudas D."/>
            <person name="Held B.W."/>
            <person name="Levasseur A."/>
            <person name="Lombard V."/>
            <person name="Morin E."/>
            <person name="Otillar R."/>
            <person name="Lindquist E.A."/>
            <person name="Sun H."/>
            <person name="LaButti K.M."/>
            <person name="Schmutz J."/>
            <person name="Jabbour D."/>
            <person name="Luo H."/>
            <person name="Baker S.E."/>
            <person name="Pisabarro A.G."/>
            <person name="Walton J.D."/>
            <person name="Blanchette R.A."/>
            <person name="Henrissat B."/>
            <person name="Martin F."/>
            <person name="Cullen D."/>
            <person name="Hibbett D.S."/>
            <person name="Grigoriev I.V."/>
        </authorList>
    </citation>
    <scope>NUCLEOTIDE SEQUENCE [LARGE SCALE GENOMIC DNA]</scope>
    <source>
        <strain evidence="3">MUCL 33604</strain>
    </source>
</reference>
<evidence type="ECO:0000313" key="2">
    <source>
        <dbReference type="EMBL" id="KDQ57915.1"/>
    </source>
</evidence>
<evidence type="ECO:0000313" key="3">
    <source>
        <dbReference type="Proteomes" id="UP000027265"/>
    </source>
</evidence>
<dbReference type="HOGENOM" id="CLU_056749_0_0_1"/>